<gene>
    <name evidence="10" type="ORF">WNY58_04320</name>
</gene>
<evidence type="ECO:0000256" key="7">
    <source>
        <dbReference type="ARBA" id="ARBA00023027"/>
    </source>
</evidence>
<feature type="domain" description="Nitroreductase" evidence="9">
    <location>
        <begin position="18"/>
        <end position="163"/>
    </location>
</feature>
<dbReference type="EC" id="1.-.-.-" evidence="8"/>
<keyword evidence="11" id="KW-1185">Reference proteome</keyword>
<accession>A0ABU9TPG9</accession>
<dbReference type="InterPro" id="IPR029479">
    <property type="entry name" value="Nitroreductase"/>
</dbReference>
<reference evidence="10 11" key="1">
    <citation type="submission" date="2024-03" db="EMBL/GenBank/DDBJ databases">
        <title>Community enrichment and isolation of bacterial strains for fucoidan degradation.</title>
        <authorList>
            <person name="Sichert A."/>
        </authorList>
    </citation>
    <scope>NUCLEOTIDE SEQUENCE [LARGE SCALE GENOMIC DNA]</scope>
    <source>
        <strain evidence="10 11">AS76</strain>
    </source>
</reference>
<dbReference type="CDD" id="cd02135">
    <property type="entry name" value="YdjA-like"/>
    <property type="match status" value="1"/>
</dbReference>
<comment type="caution">
    <text evidence="10">The sequence shown here is derived from an EMBL/GenBank/DDBJ whole genome shotgun (WGS) entry which is preliminary data.</text>
</comment>
<evidence type="ECO:0000259" key="9">
    <source>
        <dbReference type="Pfam" id="PF00881"/>
    </source>
</evidence>
<keyword evidence="7 8" id="KW-0520">NAD</keyword>
<evidence type="ECO:0000256" key="8">
    <source>
        <dbReference type="PIRNR" id="PIRNR000232"/>
    </source>
</evidence>
<dbReference type="Pfam" id="PF00881">
    <property type="entry name" value="Nitroreductase"/>
    <property type="match status" value="1"/>
</dbReference>
<protein>
    <recommendedName>
        <fullName evidence="8">Putative NAD(P)H nitroreductase</fullName>
        <ecNumber evidence="8">1.-.-.-</ecNumber>
    </recommendedName>
</protein>
<evidence type="ECO:0000256" key="5">
    <source>
        <dbReference type="ARBA" id="ARBA00022857"/>
    </source>
</evidence>
<comment type="cofactor">
    <cofactor evidence="1 8">
        <name>FMN</name>
        <dbReference type="ChEBI" id="CHEBI:58210"/>
    </cofactor>
</comment>
<proteinExistence type="inferred from homology"/>
<dbReference type="InterPro" id="IPR026021">
    <property type="entry name" value="YdjA-like"/>
</dbReference>
<dbReference type="Gene3D" id="3.40.109.10">
    <property type="entry name" value="NADH Oxidase"/>
    <property type="match status" value="1"/>
</dbReference>
<dbReference type="SUPFAM" id="SSF55469">
    <property type="entry name" value="FMN-dependent nitroreductase-like"/>
    <property type="match status" value="1"/>
</dbReference>
<dbReference type="RefSeq" id="WP_067982093.1">
    <property type="nucleotide sequence ID" value="NZ_JBBMRA010000002.1"/>
</dbReference>
<keyword evidence="4 8" id="KW-0288">FMN</keyword>
<evidence type="ECO:0000256" key="2">
    <source>
        <dbReference type="ARBA" id="ARBA00007118"/>
    </source>
</evidence>
<organism evidence="10 11">
    <name type="scientific">Neptuniibacter pectenicola</name>
    <dbReference type="NCBI Taxonomy" id="1806669"/>
    <lineage>
        <taxon>Bacteria</taxon>
        <taxon>Pseudomonadati</taxon>
        <taxon>Pseudomonadota</taxon>
        <taxon>Gammaproteobacteria</taxon>
        <taxon>Oceanospirillales</taxon>
        <taxon>Oceanospirillaceae</taxon>
        <taxon>Neptuniibacter</taxon>
    </lineage>
</organism>
<evidence type="ECO:0000313" key="11">
    <source>
        <dbReference type="Proteomes" id="UP001449225"/>
    </source>
</evidence>
<dbReference type="PANTHER" id="PTHR43821">
    <property type="entry name" value="NAD(P)H NITROREDUCTASE YDJA-RELATED"/>
    <property type="match status" value="1"/>
</dbReference>
<keyword evidence="5 8" id="KW-0521">NADP</keyword>
<dbReference type="InterPro" id="IPR052530">
    <property type="entry name" value="NAD(P)H_nitroreductase"/>
</dbReference>
<dbReference type="EMBL" id="JBBMRA010000002">
    <property type="protein sequence ID" value="MEM5535613.1"/>
    <property type="molecule type" value="Genomic_DNA"/>
</dbReference>
<evidence type="ECO:0000256" key="4">
    <source>
        <dbReference type="ARBA" id="ARBA00022643"/>
    </source>
</evidence>
<dbReference type="PIRSF" id="PIRSF000232">
    <property type="entry name" value="YdjA"/>
    <property type="match status" value="1"/>
</dbReference>
<comment type="similarity">
    <text evidence="2 8">Belongs to the nitroreductase family.</text>
</comment>
<dbReference type="Proteomes" id="UP001449225">
    <property type="component" value="Unassembled WGS sequence"/>
</dbReference>
<evidence type="ECO:0000256" key="1">
    <source>
        <dbReference type="ARBA" id="ARBA00001917"/>
    </source>
</evidence>
<keyword evidence="6 8" id="KW-0560">Oxidoreductase</keyword>
<sequence length="183" mass="20058">MDALELLHHRVSCPALMEPGPTSEQLQNIYQAALRAPDHGAIRPWRFLTVSGASRERLGELFLKAALTDNPELAPERQEKTRNMPLRAPTLIVVIAAVCDHPKVPPLEQEISAGCAAQNIILAAHAQGLGAMWRTGDMAYHPVVKSGLGVEATETIIGYIYLGSAKKLRTAPQHEHEAYVTEW</sequence>
<keyword evidence="3 8" id="KW-0285">Flavoprotein</keyword>
<dbReference type="InterPro" id="IPR000415">
    <property type="entry name" value="Nitroreductase-like"/>
</dbReference>
<evidence type="ECO:0000256" key="6">
    <source>
        <dbReference type="ARBA" id="ARBA00023002"/>
    </source>
</evidence>
<name>A0ABU9TPG9_9GAMM</name>
<evidence type="ECO:0000256" key="3">
    <source>
        <dbReference type="ARBA" id="ARBA00022630"/>
    </source>
</evidence>
<evidence type="ECO:0000313" key="10">
    <source>
        <dbReference type="EMBL" id="MEM5535613.1"/>
    </source>
</evidence>
<dbReference type="PANTHER" id="PTHR43821:SF1">
    <property type="entry name" value="NAD(P)H NITROREDUCTASE YDJA-RELATED"/>
    <property type="match status" value="1"/>
</dbReference>